<feature type="compositionally biased region" description="Basic residues" evidence="1">
    <location>
        <begin position="239"/>
        <end position="250"/>
    </location>
</feature>
<feature type="region of interest" description="Disordered" evidence="1">
    <location>
        <begin position="262"/>
        <end position="302"/>
    </location>
</feature>
<proteinExistence type="predicted"/>
<accession>A0A3M4QE59</accession>
<feature type="region of interest" description="Disordered" evidence="1">
    <location>
        <begin position="231"/>
        <end position="250"/>
    </location>
</feature>
<name>A0A3M4QE59_9PSED</name>
<dbReference type="EMBL" id="RBRL01000189">
    <property type="protein sequence ID" value="RMQ88689.1"/>
    <property type="molecule type" value="Genomic_DNA"/>
</dbReference>
<evidence type="ECO:0000256" key="1">
    <source>
        <dbReference type="SAM" id="MobiDB-lite"/>
    </source>
</evidence>
<feature type="compositionally biased region" description="Polar residues" evidence="1">
    <location>
        <begin position="1"/>
        <end position="13"/>
    </location>
</feature>
<evidence type="ECO:0000313" key="3">
    <source>
        <dbReference type="Proteomes" id="UP000277179"/>
    </source>
</evidence>
<comment type="caution">
    <text evidence="2">The sequence shown here is derived from an EMBL/GenBank/DDBJ whole genome shotgun (WGS) entry which is preliminary data.</text>
</comment>
<dbReference type="AlphaFoldDB" id="A0A3M4QE59"/>
<feature type="region of interest" description="Disordered" evidence="1">
    <location>
        <begin position="1"/>
        <end position="67"/>
    </location>
</feature>
<organism evidence="2 3">
    <name type="scientific">Pseudomonas salomonii</name>
    <dbReference type="NCBI Taxonomy" id="191391"/>
    <lineage>
        <taxon>Bacteria</taxon>
        <taxon>Pseudomonadati</taxon>
        <taxon>Pseudomonadota</taxon>
        <taxon>Gammaproteobacteria</taxon>
        <taxon>Pseudomonadales</taxon>
        <taxon>Pseudomonadaceae</taxon>
        <taxon>Pseudomonas</taxon>
    </lineage>
</organism>
<evidence type="ECO:0000313" key="2">
    <source>
        <dbReference type="EMBL" id="RMQ88689.1"/>
    </source>
</evidence>
<protein>
    <submittedName>
        <fullName evidence="2">Uncharacterized protein</fullName>
    </submittedName>
</protein>
<reference evidence="2 3" key="1">
    <citation type="submission" date="2018-08" db="EMBL/GenBank/DDBJ databases">
        <title>Recombination of ecologically and evolutionarily significant loci maintains genetic cohesion in the Pseudomonas syringae species complex.</title>
        <authorList>
            <person name="Dillon M."/>
            <person name="Thakur S."/>
            <person name="Almeida R.N.D."/>
            <person name="Weir B.S."/>
            <person name="Guttman D.S."/>
        </authorList>
    </citation>
    <scope>NUCLEOTIDE SEQUENCE [LARGE SCALE GENOMIC DNA]</scope>
    <source>
        <strain evidence="2 3">ICMP 11288</strain>
    </source>
</reference>
<feature type="compositionally biased region" description="Low complexity" evidence="1">
    <location>
        <begin position="18"/>
        <end position="29"/>
    </location>
</feature>
<dbReference type="Proteomes" id="UP000277179">
    <property type="component" value="Unassembled WGS sequence"/>
</dbReference>
<gene>
    <name evidence="2" type="ORF">ALP97_200133</name>
</gene>
<sequence>MPRQANIGSNDLRSNPVAAAEGHSAAEPAQDCHYQPTRPGEPHRVGTPPFPDHKPVVALGPQQHAAEQPAEQAAADACRQHRNNDVEFDLLNVQVAEIVVIALQGDGDHPRQNNRAEQDTAGAGFELASQLLNCEGDAGQRRIERSSDTGGAAGQDQVFAADDAGIGQVAMEEVHDRRRHLHGRPFAPGRKTAGQRQCTEAYLGEGDAQGHQLADVLPLVGQAGGGDDLGNAAALGTGKKARGQPHHQHAHQRCIEKGQPRMGAGLLGELSERHVSQARKHHHHQPGDGGAGPQGDPGAPAQ</sequence>